<evidence type="ECO:0000313" key="2">
    <source>
        <dbReference type="EMBL" id="MCF4099419.1"/>
    </source>
</evidence>
<keyword evidence="3" id="KW-1185">Reference proteome</keyword>
<name>A0ABS9EC01_9HYPH</name>
<accession>A0ABS9EC01</accession>
<organism evidence="2 3">
    <name type="scientific">Maritalea mediterranea</name>
    <dbReference type="NCBI Taxonomy" id="2909667"/>
    <lineage>
        <taxon>Bacteria</taxon>
        <taxon>Pseudomonadati</taxon>
        <taxon>Pseudomonadota</taxon>
        <taxon>Alphaproteobacteria</taxon>
        <taxon>Hyphomicrobiales</taxon>
        <taxon>Devosiaceae</taxon>
        <taxon>Maritalea</taxon>
    </lineage>
</organism>
<dbReference type="PROSITE" id="PS51186">
    <property type="entry name" value="GNAT"/>
    <property type="match status" value="1"/>
</dbReference>
<gene>
    <name evidence="2" type="ORF">L1I42_13030</name>
</gene>
<dbReference type="RefSeq" id="WP_236115117.1">
    <property type="nucleotide sequence ID" value="NZ_JAKGTI010000003.1"/>
</dbReference>
<evidence type="ECO:0000259" key="1">
    <source>
        <dbReference type="PROSITE" id="PS51186"/>
    </source>
</evidence>
<dbReference type="CDD" id="cd04301">
    <property type="entry name" value="NAT_SF"/>
    <property type="match status" value="1"/>
</dbReference>
<sequence>MSIEIKSWDGADRKALAQMFARAFAQDAAMVSLVDAHSEEDVERLARWFHITLGAWPSSHVMVARKGGQIAGGNIVSLGNEAPPLRFLVKWFWQQGWALGFRVPWQMVQHERKRLKHYSDKADLVIEFLAVDQAARGQGLARHLLEAAYAQVNRPTTIALETGNPQNVALYQHLGYQVVARYSDNGVDYVVLTKQLEKEE</sequence>
<reference evidence="2 3" key="1">
    <citation type="submission" date="2022-01" db="EMBL/GenBank/DDBJ databases">
        <title>Maritalea mediterranea sp. nov., isolated from marine plastic residues from the Malva-rosa beach (Valencia, Spain).</title>
        <authorList>
            <person name="Vidal-Verdu A."/>
            <person name="Molina-Menor E."/>
            <person name="Pascual J."/>
            <person name="Pereto J."/>
            <person name="Porcar M."/>
        </authorList>
    </citation>
    <scope>NUCLEOTIDE SEQUENCE [LARGE SCALE GENOMIC DNA]</scope>
    <source>
        <strain evidence="2 3">P4.10X</strain>
    </source>
</reference>
<dbReference type="InterPro" id="IPR052523">
    <property type="entry name" value="Trichothecene_AcTrans"/>
</dbReference>
<dbReference type="Pfam" id="PF00583">
    <property type="entry name" value="Acetyltransf_1"/>
    <property type="match status" value="1"/>
</dbReference>
<evidence type="ECO:0000313" key="3">
    <source>
        <dbReference type="Proteomes" id="UP001201217"/>
    </source>
</evidence>
<protein>
    <submittedName>
        <fullName evidence="2">GNAT family N-acetyltransferase</fullName>
    </submittedName>
</protein>
<comment type="caution">
    <text evidence="2">The sequence shown here is derived from an EMBL/GenBank/DDBJ whole genome shotgun (WGS) entry which is preliminary data.</text>
</comment>
<dbReference type="Proteomes" id="UP001201217">
    <property type="component" value="Unassembled WGS sequence"/>
</dbReference>
<dbReference type="InterPro" id="IPR000182">
    <property type="entry name" value="GNAT_dom"/>
</dbReference>
<feature type="domain" description="N-acetyltransferase" evidence="1">
    <location>
        <begin position="3"/>
        <end position="197"/>
    </location>
</feature>
<dbReference type="InterPro" id="IPR016181">
    <property type="entry name" value="Acyl_CoA_acyltransferase"/>
</dbReference>
<proteinExistence type="predicted"/>
<dbReference type="SUPFAM" id="SSF55729">
    <property type="entry name" value="Acyl-CoA N-acyltransferases (Nat)"/>
    <property type="match status" value="1"/>
</dbReference>
<dbReference type="Gene3D" id="3.40.630.30">
    <property type="match status" value="1"/>
</dbReference>
<dbReference type="EMBL" id="JAKGTI010000003">
    <property type="protein sequence ID" value="MCF4099419.1"/>
    <property type="molecule type" value="Genomic_DNA"/>
</dbReference>
<dbReference type="PANTHER" id="PTHR42791">
    <property type="entry name" value="GNAT FAMILY ACETYLTRANSFERASE"/>
    <property type="match status" value="1"/>
</dbReference>
<dbReference type="PANTHER" id="PTHR42791:SF1">
    <property type="entry name" value="N-ACETYLTRANSFERASE DOMAIN-CONTAINING PROTEIN"/>
    <property type="match status" value="1"/>
</dbReference>